<sequence>MRLFTVTLMSLLLLSAGVQAQQTDPQPAGEPAGTPTQPAPPVTLPQAPNVEPDSPPLIRDGRENRDTDEQRREHDEPLTDEPADSDGEE</sequence>
<evidence type="ECO:0000256" key="2">
    <source>
        <dbReference type="SAM" id="SignalP"/>
    </source>
</evidence>
<keyword evidence="2" id="KW-0732">Signal</keyword>
<keyword evidence="4" id="KW-1185">Reference proteome</keyword>
<proteinExistence type="predicted"/>
<dbReference type="RefSeq" id="WP_131179067.1">
    <property type="nucleotide sequence ID" value="NZ_QJUI01000004.1"/>
</dbReference>
<dbReference type="EMBL" id="QJUI01000004">
    <property type="protein sequence ID" value="TBU82006.1"/>
    <property type="molecule type" value="Genomic_DNA"/>
</dbReference>
<feature type="region of interest" description="Disordered" evidence="1">
    <location>
        <begin position="20"/>
        <end position="89"/>
    </location>
</feature>
<feature type="compositionally biased region" description="Acidic residues" evidence="1">
    <location>
        <begin position="78"/>
        <end position="89"/>
    </location>
</feature>
<name>A0A4Q9QQ99_9GAMM</name>
<evidence type="ECO:0000256" key="1">
    <source>
        <dbReference type="SAM" id="MobiDB-lite"/>
    </source>
</evidence>
<comment type="caution">
    <text evidence="3">The sequence shown here is derived from an EMBL/GenBank/DDBJ whole genome shotgun (WGS) entry which is preliminary data.</text>
</comment>
<gene>
    <name evidence="3" type="ORF">DNK06_05670</name>
</gene>
<protein>
    <submittedName>
        <fullName evidence="3">Uncharacterized protein</fullName>
    </submittedName>
</protein>
<organism evidence="3 4">
    <name type="scientific">Phytopseudomonas daroniae</name>
    <dbReference type="NCBI Taxonomy" id="2487519"/>
    <lineage>
        <taxon>Bacteria</taxon>
        <taxon>Pseudomonadati</taxon>
        <taxon>Pseudomonadota</taxon>
        <taxon>Gammaproteobacteria</taxon>
        <taxon>Pseudomonadales</taxon>
        <taxon>Pseudomonadaceae</taxon>
        <taxon>Phytopseudomonas</taxon>
    </lineage>
</organism>
<reference evidence="3 4" key="1">
    <citation type="submission" date="2018-06" db="EMBL/GenBank/DDBJ databases">
        <title>Three novel Pseudomonas species isolated from symptomatic oak.</title>
        <authorList>
            <person name="Bueno-Gonzalez V."/>
            <person name="Brady C."/>
        </authorList>
    </citation>
    <scope>NUCLEOTIDE SEQUENCE [LARGE SCALE GENOMIC DNA]</scope>
    <source>
        <strain evidence="3 4">P9A</strain>
    </source>
</reference>
<feature type="compositionally biased region" description="Basic and acidic residues" evidence="1">
    <location>
        <begin position="59"/>
        <end position="77"/>
    </location>
</feature>
<dbReference type="Proteomes" id="UP000292302">
    <property type="component" value="Unassembled WGS sequence"/>
</dbReference>
<dbReference type="AlphaFoldDB" id="A0A4Q9QQ99"/>
<accession>A0A4Q9QQ99</accession>
<feature type="chain" id="PRO_5020251990" evidence="2">
    <location>
        <begin position="21"/>
        <end position="89"/>
    </location>
</feature>
<evidence type="ECO:0000313" key="4">
    <source>
        <dbReference type="Proteomes" id="UP000292302"/>
    </source>
</evidence>
<feature type="signal peptide" evidence="2">
    <location>
        <begin position="1"/>
        <end position="20"/>
    </location>
</feature>
<evidence type="ECO:0000313" key="3">
    <source>
        <dbReference type="EMBL" id="TBU82006.1"/>
    </source>
</evidence>